<reference evidence="1 2" key="1">
    <citation type="journal article" date="2021" name="Front. Microbiol.">
        <title>Prevalence and Genetic Analysis of Chromosomal mcr-3/7 in Aeromonas From U.S. Animal-Derived Samples.</title>
        <authorList>
            <person name="Wang Y."/>
            <person name="Hou N."/>
            <person name="Rasooly R."/>
            <person name="Gu Y."/>
            <person name="He X."/>
        </authorList>
    </citation>
    <scope>NUCLEOTIDE SEQUENCE [LARGE SCALE GENOMIC DNA]</scope>
    <source>
        <strain evidence="1 2">4608</strain>
    </source>
</reference>
<sequence length="97" mass="11143">MKLAEVALLVLMLALTKAQIDEWQLNQGDAIVLARQGPTTVSLWQCGTLKQQMADLTQYSAESQFQNRGQNVDEVNHYLERQWREAGCERLMLQQSY</sequence>
<name>A0ABD7ERD5_AERJA</name>
<dbReference type="AlphaFoldDB" id="A0ABD7ERD5"/>
<organism evidence="1 2">
    <name type="scientific">Aeromonas jandaei</name>
    <dbReference type="NCBI Taxonomy" id="650"/>
    <lineage>
        <taxon>Bacteria</taxon>
        <taxon>Pseudomonadati</taxon>
        <taxon>Pseudomonadota</taxon>
        <taxon>Gammaproteobacteria</taxon>
        <taxon>Aeromonadales</taxon>
        <taxon>Aeromonadaceae</taxon>
        <taxon>Aeromonas</taxon>
    </lineage>
</organism>
<dbReference type="Proteomes" id="UP000679312">
    <property type="component" value="Chromosome"/>
</dbReference>
<proteinExistence type="predicted"/>
<accession>A0ABD7ERD5</accession>
<protein>
    <submittedName>
        <fullName evidence="1">Uncharacterized protein</fullName>
    </submittedName>
</protein>
<dbReference type="EMBL" id="CP053881">
    <property type="protein sequence ID" value="QWL63706.1"/>
    <property type="molecule type" value="Genomic_DNA"/>
</dbReference>
<evidence type="ECO:0000313" key="1">
    <source>
        <dbReference type="EMBL" id="QWL63706.1"/>
    </source>
</evidence>
<dbReference type="RefSeq" id="WP_215801701.1">
    <property type="nucleotide sequence ID" value="NZ_CP053881.1"/>
</dbReference>
<evidence type="ECO:0000313" key="2">
    <source>
        <dbReference type="Proteomes" id="UP000679312"/>
    </source>
</evidence>
<gene>
    <name evidence="1" type="ORF">HQ399_16285</name>
</gene>